<dbReference type="PROSITE" id="PS51257">
    <property type="entry name" value="PROKAR_LIPOPROTEIN"/>
    <property type="match status" value="1"/>
</dbReference>
<evidence type="ECO:0000313" key="3">
    <source>
        <dbReference type="Proteomes" id="UP000601223"/>
    </source>
</evidence>
<evidence type="ECO:0008006" key="4">
    <source>
        <dbReference type="Google" id="ProtNLM"/>
    </source>
</evidence>
<feature type="chain" id="PRO_5038453940" description="Lipoprotein" evidence="1">
    <location>
        <begin position="19"/>
        <end position="171"/>
    </location>
</feature>
<dbReference type="AlphaFoldDB" id="A0A8J3JSF1"/>
<accession>A0A8J3JSF1</accession>
<evidence type="ECO:0000313" key="2">
    <source>
        <dbReference type="EMBL" id="GIF86077.1"/>
    </source>
</evidence>
<dbReference type="EMBL" id="BONF01000059">
    <property type="protein sequence ID" value="GIF86077.1"/>
    <property type="molecule type" value="Genomic_DNA"/>
</dbReference>
<reference evidence="2 3" key="1">
    <citation type="submission" date="2021-01" db="EMBL/GenBank/DDBJ databases">
        <title>Whole genome shotgun sequence of Catellatospora bangladeshensis NBRC 107357.</title>
        <authorList>
            <person name="Komaki H."/>
            <person name="Tamura T."/>
        </authorList>
    </citation>
    <scope>NUCLEOTIDE SEQUENCE [LARGE SCALE GENOMIC DNA]</scope>
    <source>
        <strain evidence="2 3">NBRC 107357</strain>
    </source>
</reference>
<dbReference type="RefSeq" id="WP_203756802.1">
    <property type="nucleotide sequence ID" value="NZ_BONF01000059.1"/>
</dbReference>
<gene>
    <name evidence="2" type="ORF">Cba03nite_74260</name>
</gene>
<evidence type="ECO:0000256" key="1">
    <source>
        <dbReference type="SAM" id="SignalP"/>
    </source>
</evidence>
<organism evidence="2 3">
    <name type="scientific">Catellatospora bangladeshensis</name>
    <dbReference type="NCBI Taxonomy" id="310355"/>
    <lineage>
        <taxon>Bacteria</taxon>
        <taxon>Bacillati</taxon>
        <taxon>Actinomycetota</taxon>
        <taxon>Actinomycetes</taxon>
        <taxon>Micromonosporales</taxon>
        <taxon>Micromonosporaceae</taxon>
        <taxon>Catellatospora</taxon>
    </lineage>
</organism>
<protein>
    <recommendedName>
        <fullName evidence="4">Lipoprotein</fullName>
    </recommendedName>
</protein>
<keyword evidence="1" id="KW-0732">Signal</keyword>
<dbReference type="Proteomes" id="UP000601223">
    <property type="component" value="Unassembled WGS sequence"/>
</dbReference>
<feature type="signal peptide" evidence="1">
    <location>
        <begin position="1"/>
        <end position="18"/>
    </location>
</feature>
<sequence length="171" mass="18921">MRRAIAGLAGLAALSALTGCGSPPSAQRRPDDVARLAAEVLPVIDELDVSTYLDEGSMCRWLVYPRGDFREGGCATSAERFSAFDDTARADFDRVTAAMRASGVDTHRFEASISSAGAVGDARFWLEDSSIQWNWFYLYDPQDAITKNRHEGKPSYERISDGWWLMTEVDD</sequence>
<name>A0A8J3JSF1_9ACTN</name>
<comment type="caution">
    <text evidence="2">The sequence shown here is derived from an EMBL/GenBank/DDBJ whole genome shotgun (WGS) entry which is preliminary data.</text>
</comment>
<proteinExistence type="predicted"/>
<keyword evidence="3" id="KW-1185">Reference proteome</keyword>